<comment type="caution">
    <text evidence="1">The sequence shown here is derived from an EMBL/GenBank/DDBJ whole genome shotgun (WGS) entry which is preliminary data.</text>
</comment>
<organism evidence="1 2">
    <name type="scientific">Rhizophagus irregularis</name>
    <dbReference type="NCBI Taxonomy" id="588596"/>
    <lineage>
        <taxon>Eukaryota</taxon>
        <taxon>Fungi</taxon>
        <taxon>Fungi incertae sedis</taxon>
        <taxon>Mucoromycota</taxon>
        <taxon>Glomeromycotina</taxon>
        <taxon>Glomeromycetes</taxon>
        <taxon>Glomerales</taxon>
        <taxon>Glomeraceae</taxon>
        <taxon>Rhizophagus</taxon>
    </lineage>
</organism>
<feature type="non-terminal residue" evidence="1">
    <location>
        <position position="1"/>
    </location>
</feature>
<proteinExistence type="predicted"/>
<accession>A0A2I1HMQ8</accession>
<reference evidence="1 2" key="1">
    <citation type="submission" date="2015-10" db="EMBL/GenBank/DDBJ databases">
        <title>Genome analyses suggest a sexual origin of heterokaryosis in a supposedly ancient asexual fungus.</title>
        <authorList>
            <person name="Ropars J."/>
            <person name="Sedzielewska K."/>
            <person name="Noel J."/>
            <person name="Charron P."/>
            <person name="Farinelli L."/>
            <person name="Marton T."/>
            <person name="Kruger M."/>
            <person name="Pelin A."/>
            <person name="Brachmann A."/>
            <person name="Corradi N."/>
        </authorList>
    </citation>
    <scope>NUCLEOTIDE SEQUENCE [LARGE SCALE GENOMIC DNA]</scope>
    <source>
        <strain evidence="1 2">A4</strain>
    </source>
</reference>
<evidence type="ECO:0000313" key="2">
    <source>
        <dbReference type="Proteomes" id="UP000234323"/>
    </source>
</evidence>
<name>A0A2I1HMQ8_9GLOM</name>
<protein>
    <submittedName>
        <fullName evidence="1">Uncharacterized protein</fullName>
    </submittedName>
</protein>
<gene>
    <name evidence="1" type="ORF">RhiirA4_483526</name>
</gene>
<dbReference type="EMBL" id="LLXI01004013">
    <property type="protein sequence ID" value="PKY60151.1"/>
    <property type="molecule type" value="Genomic_DNA"/>
</dbReference>
<dbReference type="AlphaFoldDB" id="A0A2I1HMQ8"/>
<sequence>TNRVGTRLVSVLPVISSDTKEREDINNIKINNKNSDLEEVKVQIIVKSNIIKVSMAKTLNIEPISYKKIMEKINLSVQKILKKKSNQKIILYHIRQ</sequence>
<evidence type="ECO:0000313" key="1">
    <source>
        <dbReference type="EMBL" id="PKY60151.1"/>
    </source>
</evidence>
<keyword evidence="2" id="KW-1185">Reference proteome</keyword>
<dbReference type="Proteomes" id="UP000234323">
    <property type="component" value="Unassembled WGS sequence"/>
</dbReference>